<name>A0A4C1W754_EUMVA</name>
<dbReference type="EMBL" id="BGZK01000474">
    <property type="protein sequence ID" value="GBP45927.1"/>
    <property type="molecule type" value="Genomic_DNA"/>
</dbReference>
<comment type="caution">
    <text evidence="1">The sequence shown here is derived from an EMBL/GenBank/DDBJ whole genome shotgun (WGS) entry which is preliminary data.</text>
</comment>
<gene>
    <name evidence="1" type="ORF">EVAR_41228_1</name>
</gene>
<evidence type="ECO:0000313" key="1">
    <source>
        <dbReference type="EMBL" id="GBP45927.1"/>
    </source>
</evidence>
<protein>
    <submittedName>
        <fullName evidence="1">Uncharacterized protein</fullName>
    </submittedName>
</protein>
<dbReference type="Proteomes" id="UP000299102">
    <property type="component" value="Unassembled WGS sequence"/>
</dbReference>
<keyword evidence="2" id="KW-1185">Reference proteome</keyword>
<proteinExistence type="predicted"/>
<organism evidence="1 2">
    <name type="scientific">Eumeta variegata</name>
    <name type="common">Bagworm moth</name>
    <name type="synonym">Eumeta japonica</name>
    <dbReference type="NCBI Taxonomy" id="151549"/>
    <lineage>
        <taxon>Eukaryota</taxon>
        <taxon>Metazoa</taxon>
        <taxon>Ecdysozoa</taxon>
        <taxon>Arthropoda</taxon>
        <taxon>Hexapoda</taxon>
        <taxon>Insecta</taxon>
        <taxon>Pterygota</taxon>
        <taxon>Neoptera</taxon>
        <taxon>Endopterygota</taxon>
        <taxon>Lepidoptera</taxon>
        <taxon>Glossata</taxon>
        <taxon>Ditrysia</taxon>
        <taxon>Tineoidea</taxon>
        <taxon>Psychidae</taxon>
        <taxon>Oiketicinae</taxon>
        <taxon>Eumeta</taxon>
    </lineage>
</organism>
<sequence length="198" mass="21777">MSDGEGSRLSELSVTGQNASTVAATSRLHYLKAECPGAVNTALTGGGGGGGGGTGALGAGAVPPRIYYEHGHRPIHPNELSRRTKVPRRARRRSLRETSHYAPEASKRKFCSLLYSFYSYFFRVAKKLANIYIYTGRDVRNTRSSKSNPFGLEKGESVKPNIVFRVAFATFLFEQPDRAPTEYLLVFGFQIKPDARPD</sequence>
<evidence type="ECO:0000313" key="2">
    <source>
        <dbReference type="Proteomes" id="UP000299102"/>
    </source>
</evidence>
<accession>A0A4C1W754</accession>
<reference evidence="1 2" key="1">
    <citation type="journal article" date="2019" name="Commun. Biol.">
        <title>The bagworm genome reveals a unique fibroin gene that provides high tensile strength.</title>
        <authorList>
            <person name="Kono N."/>
            <person name="Nakamura H."/>
            <person name="Ohtoshi R."/>
            <person name="Tomita M."/>
            <person name="Numata K."/>
            <person name="Arakawa K."/>
        </authorList>
    </citation>
    <scope>NUCLEOTIDE SEQUENCE [LARGE SCALE GENOMIC DNA]</scope>
</reference>
<dbReference type="AlphaFoldDB" id="A0A4C1W754"/>